<protein>
    <submittedName>
        <fullName evidence="2">DUF2953 domain-containing protein</fullName>
    </submittedName>
</protein>
<dbReference type="Proteomes" id="UP001143747">
    <property type="component" value="Unassembled WGS sequence"/>
</dbReference>
<organism evidence="2 3">
    <name type="scientific">Methanogenium marinum</name>
    <dbReference type="NCBI Taxonomy" id="348610"/>
    <lineage>
        <taxon>Archaea</taxon>
        <taxon>Methanobacteriati</taxon>
        <taxon>Methanobacteriota</taxon>
        <taxon>Stenosarchaea group</taxon>
        <taxon>Methanomicrobia</taxon>
        <taxon>Methanomicrobiales</taxon>
        <taxon>Methanomicrobiaceae</taxon>
        <taxon>Methanogenium</taxon>
    </lineage>
</organism>
<accession>A0A9Q4PWC7</accession>
<proteinExistence type="predicted"/>
<gene>
    <name evidence="2" type="ORF">L0665_07755</name>
</gene>
<feature type="compositionally biased region" description="Acidic residues" evidence="1">
    <location>
        <begin position="90"/>
        <end position="104"/>
    </location>
</feature>
<keyword evidence="3" id="KW-1185">Reference proteome</keyword>
<reference evidence="2" key="1">
    <citation type="submission" date="2022-01" db="EMBL/GenBank/DDBJ databases">
        <title>Draft genome of Methanogenium marinum DSM 15558.</title>
        <authorList>
            <person name="Chen S.-C."/>
            <person name="You Y.-T."/>
        </authorList>
    </citation>
    <scope>NUCLEOTIDE SEQUENCE</scope>
    <source>
        <strain evidence="2">DSM 15558</strain>
    </source>
</reference>
<evidence type="ECO:0000313" key="3">
    <source>
        <dbReference type="Proteomes" id="UP001143747"/>
    </source>
</evidence>
<name>A0A9Q4PWC7_9EURY</name>
<evidence type="ECO:0000256" key="1">
    <source>
        <dbReference type="SAM" id="MobiDB-lite"/>
    </source>
</evidence>
<comment type="caution">
    <text evidence="2">The sequence shown here is derived from an EMBL/GenBank/DDBJ whole genome shotgun (WGS) entry which is preliminary data.</text>
</comment>
<sequence>MIYGILLTTAALLIVFIAALLIILWAVPVTISGRGKLCQDTPTLFFGLCAKWGIITLHANALDESTINVSLFGRTFQKILPDITLNESPEKEEQESPQEGEGENGEEKTAPDIVGIADAVLPQIGPLLHQIAIDHLRARVRFGLGDAALTGEAFGLLMAIRGMLMATGGKVSLAAEAEFHDNVVEGDADGAIRVAHPLALVPPVVRIIRHPAVWKMVRSQ</sequence>
<dbReference type="EMBL" id="JAKELO010000002">
    <property type="protein sequence ID" value="MDE4908499.1"/>
    <property type="molecule type" value="Genomic_DNA"/>
</dbReference>
<dbReference type="Pfam" id="PF11167">
    <property type="entry name" value="DUF2953"/>
    <property type="match status" value="1"/>
</dbReference>
<feature type="region of interest" description="Disordered" evidence="1">
    <location>
        <begin position="86"/>
        <end position="108"/>
    </location>
</feature>
<dbReference type="RefSeq" id="WP_274925126.1">
    <property type="nucleotide sequence ID" value="NZ_JAKELO010000002.1"/>
</dbReference>
<dbReference type="AlphaFoldDB" id="A0A9Q4PWC7"/>
<evidence type="ECO:0000313" key="2">
    <source>
        <dbReference type="EMBL" id="MDE4908499.1"/>
    </source>
</evidence>
<dbReference type="InterPro" id="IPR021338">
    <property type="entry name" value="DUF2953"/>
</dbReference>